<protein>
    <submittedName>
        <fullName evidence="1">Uncharacterized protein</fullName>
    </submittedName>
</protein>
<name>A0A8H7TQ55_BIOOC</name>
<evidence type="ECO:0000313" key="2">
    <source>
        <dbReference type="Proteomes" id="UP000616885"/>
    </source>
</evidence>
<reference evidence="1" key="1">
    <citation type="submission" date="2020-10" db="EMBL/GenBank/DDBJ databases">
        <title>High-Quality Genome Resource of Clonostachys rosea strain S41 by Oxford Nanopore Long-Read Sequencing.</title>
        <authorList>
            <person name="Wang H."/>
        </authorList>
    </citation>
    <scope>NUCLEOTIDE SEQUENCE</scope>
    <source>
        <strain evidence="1">S41</strain>
    </source>
</reference>
<organism evidence="1 2">
    <name type="scientific">Bionectria ochroleuca</name>
    <name type="common">Gliocladium roseum</name>
    <dbReference type="NCBI Taxonomy" id="29856"/>
    <lineage>
        <taxon>Eukaryota</taxon>
        <taxon>Fungi</taxon>
        <taxon>Dikarya</taxon>
        <taxon>Ascomycota</taxon>
        <taxon>Pezizomycotina</taxon>
        <taxon>Sordariomycetes</taxon>
        <taxon>Hypocreomycetidae</taxon>
        <taxon>Hypocreales</taxon>
        <taxon>Bionectriaceae</taxon>
        <taxon>Clonostachys</taxon>
    </lineage>
</organism>
<evidence type="ECO:0000313" key="1">
    <source>
        <dbReference type="EMBL" id="KAF9755010.1"/>
    </source>
</evidence>
<comment type="caution">
    <text evidence="1">The sequence shown here is derived from an EMBL/GenBank/DDBJ whole genome shotgun (WGS) entry which is preliminary data.</text>
</comment>
<dbReference type="EMBL" id="JADCTT010000003">
    <property type="protein sequence ID" value="KAF9755010.1"/>
    <property type="molecule type" value="Genomic_DNA"/>
</dbReference>
<dbReference type="AlphaFoldDB" id="A0A8H7TQ55"/>
<sequence>MAGTMSGESWSIEPEIVGLEGAAEWLLEEVREWAGGVGGNSGPVGILFDWRFNVGGLGGSKLIAGTSVSMTISETGLDGGEASRSLARILGGRGKTLCFLN</sequence>
<proteinExistence type="predicted"/>
<accession>A0A8H7TQ55</accession>
<gene>
    <name evidence="1" type="ORF">IM811_010451</name>
</gene>
<dbReference type="Proteomes" id="UP000616885">
    <property type="component" value="Unassembled WGS sequence"/>
</dbReference>